<evidence type="ECO:0000256" key="4">
    <source>
        <dbReference type="SAM" id="Phobius"/>
    </source>
</evidence>
<dbReference type="CDD" id="cd16917">
    <property type="entry name" value="HATPase_UhpB-NarQ-NarX-like"/>
    <property type="match status" value="1"/>
</dbReference>
<keyword evidence="4" id="KW-1133">Transmembrane helix</keyword>
<keyword evidence="6" id="KW-0547">Nucleotide-binding</keyword>
<accession>A0ABU7PK90</accession>
<dbReference type="Proteomes" id="UP001344658">
    <property type="component" value="Unassembled WGS sequence"/>
</dbReference>
<sequence length="433" mass="46224">MTAPMDPAGPPPGSALARVDRLEVLIAILAKAAGLANIAIALLSAGSHFPTLTGPLFLALAVAAETIALCGYLHHRGLLPPKAVAADALFCAAALTANALLEASDPRLLHTWGFFVYPFSVISPVLIGACFGRFPVMYAWSALLGATYIAISTTLTGEPVWNAVPNSVTYFVVGPIAWLIDRELRRTARSADHNRAEAVTHAAIAAKERERARHQRLLHDRVLQTMELLAQGQPLPPTRIAEEALWLRALVNGTDPDQPGDLLTALGVLVRRHTRDGLTTDLLASTLHQPDSPHHTLTPDATAALLGATHEALTNIRKHAGTDHATLHATADTRHVTISVLDHGRGYDPATITPGTGLTHSVHGRIHDAGGTVTIDTTPGDGTRVELCIPLTGSPPRLRETTQPLASRARQRFAHAEPLCDVDRNGCRTPDRE</sequence>
<keyword evidence="4" id="KW-0472">Membrane</keyword>
<reference evidence="6 7" key="1">
    <citation type="submission" date="2023-12" db="EMBL/GenBank/DDBJ databases">
        <title>Streptomyces sp. V4-01.</title>
        <authorList>
            <person name="Somphong A."/>
            <person name="Phongsopitanun W."/>
        </authorList>
    </citation>
    <scope>NUCLEOTIDE SEQUENCE [LARGE SCALE GENOMIC DNA]</scope>
    <source>
        <strain evidence="6 7">V4-01</strain>
    </source>
</reference>
<dbReference type="InterPro" id="IPR003594">
    <property type="entry name" value="HATPase_dom"/>
</dbReference>
<keyword evidence="4" id="KW-0812">Transmembrane</keyword>
<evidence type="ECO:0000259" key="5">
    <source>
        <dbReference type="Pfam" id="PF02518"/>
    </source>
</evidence>
<keyword evidence="3" id="KW-0902">Two-component regulatory system</keyword>
<proteinExistence type="predicted"/>
<gene>
    <name evidence="6" type="ORF">V2S66_30325</name>
</gene>
<dbReference type="PANTHER" id="PTHR24421">
    <property type="entry name" value="NITRATE/NITRITE SENSOR PROTEIN NARX-RELATED"/>
    <property type="match status" value="1"/>
</dbReference>
<dbReference type="GO" id="GO:0005524">
    <property type="term" value="F:ATP binding"/>
    <property type="evidence" value="ECO:0007669"/>
    <property type="project" value="UniProtKB-KW"/>
</dbReference>
<dbReference type="Pfam" id="PF02518">
    <property type="entry name" value="HATPase_c"/>
    <property type="match status" value="1"/>
</dbReference>
<evidence type="ECO:0000256" key="3">
    <source>
        <dbReference type="ARBA" id="ARBA00023012"/>
    </source>
</evidence>
<dbReference type="EMBL" id="JAZEWV010000042">
    <property type="protein sequence ID" value="MEE4546249.1"/>
    <property type="molecule type" value="Genomic_DNA"/>
</dbReference>
<feature type="transmembrane region" description="Helical" evidence="4">
    <location>
        <begin position="138"/>
        <end position="157"/>
    </location>
</feature>
<keyword evidence="7" id="KW-1185">Reference proteome</keyword>
<evidence type="ECO:0000256" key="2">
    <source>
        <dbReference type="ARBA" id="ARBA00022777"/>
    </source>
</evidence>
<organism evidence="6 7">
    <name type="scientific">Actinacidiphila polyblastidii</name>
    <dbReference type="NCBI Taxonomy" id="3110430"/>
    <lineage>
        <taxon>Bacteria</taxon>
        <taxon>Bacillati</taxon>
        <taxon>Actinomycetota</taxon>
        <taxon>Actinomycetes</taxon>
        <taxon>Kitasatosporales</taxon>
        <taxon>Streptomycetaceae</taxon>
        <taxon>Actinacidiphila</taxon>
    </lineage>
</organism>
<name>A0ABU7PK90_9ACTN</name>
<feature type="transmembrane region" description="Helical" evidence="4">
    <location>
        <begin position="84"/>
        <end position="101"/>
    </location>
</feature>
<dbReference type="Gene3D" id="3.30.565.10">
    <property type="entry name" value="Histidine kinase-like ATPase, C-terminal domain"/>
    <property type="match status" value="1"/>
</dbReference>
<dbReference type="PANTHER" id="PTHR24421:SF61">
    <property type="entry name" value="OXYGEN SENSOR HISTIDINE KINASE NREB"/>
    <property type="match status" value="1"/>
</dbReference>
<dbReference type="InterPro" id="IPR036890">
    <property type="entry name" value="HATPase_C_sf"/>
</dbReference>
<dbReference type="RefSeq" id="WP_330799952.1">
    <property type="nucleotide sequence ID" value="NZ_JAZEWV010000042.1"/>
</dbReference>
<keyword evidence="6" id="KW-0067">ATP-binding</keyword>
<feature type="transmembrane region" description="Helical" evidence="4">
    <location>
        <begin position="52"/>
        <end position="72"/>
    </location>
</feature>
<keyword evidence="2" id="KW-0418">Kinase</keyword>
<dbReference type="InterPro" id="IPR050482">
    <property type="entry name" value="Sensor_HK_TwoCompSys"/>
</dbReference>
<protein>
    <submittedName>
        <fullName evidence="6">ATP-binding protein</fullName>
    </submittedName>
</protein>
<comment type="caution">
    <text evidence="6">The sequence shown here is derived from an EMBL/GenBank/DDBJ whole genome shotgun (WGS) entry which is preliminary data.</text>
</comment>
<evidence type="ECO:0000256" key="1">
    <source>
        <dbReference type="ARBA" id="ARBA00022679"/>
    </source>
</evidence>
<dbReference type="SUPFAM" id="SSF55874">
    <property type="entry name" value="ATPase domain of HSP90 chaperone/DNA topoisomerase II/histidine kinase"/>
    <property type="match status" value="1"/>
</dbReference>
<keyword evidence="1" id="KW-0808">Transferase</keyword>
<evidence type="ECO:0000313" key="6">
    <source>
        <dbReference type="EMBL" id="MEE4546249.1"/>
    </source>
</evidence>
<evidence type="ECO:0000313" key="7">
    <source>
        <dbReference type="Proteomes" id="UP001344658"/>
    </source>
</evidence>
<feature type="transmembrane region" description="Helical" evidence="4">
    <location>
        <begin position="24"/>
        <end position="46"/>
    </location>
</feature>
<feature type="domain" description="Histidine kinase/HSP90-like ATPase" evidence="5">
    <location>
        <begin position="309"/>
        <end position="392"/>
    </location>
</feature>
<feature type="transmembrane region" description="Helical" evidence="4">
    <location>
        <begin position="113"/>
        <end position="131"/>
    </location>
</feature>